<proteinExistence type="predicted"/>
<name>A0A8J2S7F4_9STRA</name>
<comment type="caution">
    <text evidence="2">The sequence shown here is derived from an EMBL/GenBank/DDBJ whole genome shotgun (WGS) entry which is preliminary data.</text>
</comment>
<feature type="region of interest" description="Disordered" evidence="1">
    <location>
        <begin position="245"/>
        <end position="268"/>
    </location>
</feature>
<evidence type="ECO:0000313" key="2">
    <source>
        <dbReference type="EMBL" id="CAH0366163.1"/>
    </source>
</evidence>
<feature type="non-terminal residue" evidence="2">
    <location>
        <position position="1"/>
    </location>
</feature>
<reference evidence="2" key="1">
    <citation type="submission" date="2021-11" db="EMBL/GenBank/DDBJ databases">
        <authorList>
            <consortium name="Genoscope - CEA"/>
            <person name="William W."/>
        </authorList>
    </citation>
    <scope>NUCLEOTIDE SEQUENCE</scope>
</reference>
<dbReference type="OrthoDB" id="43154at2759"/>
<protein>
    <submittedName>
        <fullName evidence="2">Uncharacterized protein</fullName>
    </submittedName>
</protein>
<accession>A0A8J2S7F4</accession>
<sequence length="268" mass="29908">RVDTQELRQNFSRVSVQASASVSRQFLRVEVPKMRFQLLQWWFWSATTRVAHAFAPSMRRRLCKLRAARTAAEEQELLLTEPAVNAFIVAEVEAFVRERSYASEDQEAVTSDDVAQITAATRAAYRAADAADVMGSLSTGLAFLRPRFEGADLLGPLARARLSPYQLAHHITDMYHHRCFRGAPTKTLAATGAGEVAAREAVGLPPAAAAEEDDDDCIVWTPDGITPRECLQRRSDADAWRQRRFERVQMEGTRDPRRGSSGTSRSSR</sequence>
<keyword evidence="3" id="KW-1185">Reference proteome</keyword>
<dbReference type="Proteomes" id="UP000789595">
    <property type="component" value="Unassembled WGS sequence"/>
</dbReference>
<feature type="compositionally biased region" description="Low complexity" evidence="1">
    <location>
        <begin position="259"/>
        <end position="268"/>
    </location>
</feature>
<evidence type="ECO:0000256" key="1">
    <source>
        <dbReference type="SAM" id="MobiDB-lite"/>
    </source>
</evidence>
<organism evidence="2 3">
    <name type="scientific">Pelagomonas calceolata</name>
    <dbReference type="NCBI Taxonomy" id="35677"/>
    <lineage>
        <taxon>Eukaryota</taxon>
        <taxon>Sar</taxon>
        <taxon>Stramenopiles</taxon>
        <taxon>Ochrophyta</taxon>
        <taxon>Pelagophyceae</taxon>
        <taxon>Pelagomonadales</taxon>
        <taxon>Pelagomonadaceae</taxon>
        <taxon>Pelagomonas</taxon>
    </lineage>
</organism>
<dbReference type="AlphaFoldDB" id="A0A8J2S7F4"/>
<dbReference type="EMBL" id="CAKKNE010000001">
    <property type="protein sequence ID" value="CAH0366163.1"/>
    <property type="molecule type" value="Genomic_DNA"/>
</dbReference>
<gene>
    <name evidence="2" type="ORF">PECAL_1P26380</name>
</gene>
<feature type="compositionally biased region" description="Basic and acidic residues" evidence="1">
    <location>
        <begin position="245"/>
        <end position="258"/>
    </location>
</feature>
<evidence type="ECO:0000313" key="3">
    <source>
        <dbReference type="Proteomes" id="UP000789595"/>
    </source>
</evidence>